<dbReference type="SUPFAM" id="SSF140500">
    <property type="entry name" value="BAS1536-like"/>
    <property type="match status" value="1"/>
</dbReference>
<comment type="caution">
    <text evidence="1">The sequence shown here is derived from an EMBL/GenBank/DDBJ whole genome shotgun (WGS) entry which is preliminary data.</text>
</comment>
<dbReference type="Pfam" id="PF09388">
    <property type="entry name" value="SpoOE-like"/>
    <property type="match status" value="1"/>
</dbReference>
<dbReference type="GO" id="GO:0043937">
    <property type="term" value="P:regulation of sporulation"/>
    <property type="evidence" value="ECO:0007669"/>
    <property type="project" value="InterPro"/>
</dbReference>
<accession>A0A265N6F6</accession>
<dbReference type="PANTHER" id="PTHR41263:SF1">
    <property type="entry name" value="ASPARTYL-PHOSPHATE PHOSPHATASE YISI"/>
    <property type="match status" value="1"/>
</dbReference>
<dbReference type="InterPro" id="IPR018540">
    <property type="entry name" value="Spo0E-like"/>
</dbReference>
<gene>
    <name evidence="1" type="ORF">CIL03_16035</name>
</gene>
<dbReference type="RefSeq" id="WP_094886900.1">
    <property type="nucleotide sequence ID" value="NZ_NPMS01000009.1"/>
</dbReference>
<dbReference type="AlphaFoldDB" id="A0A265N6F6"/>
<dbReference type="GO" id="GO:0046983">
    <property type="term" value="F:protein dimerization activity"/>
    <property type="evidence" value="ECO:0007669"/>
    <property type="project" value="InterPro"/>
</dbReference>
<dbReference type="OrthoDB" id="2973153at2"/>
<keyword evidence="2" id="KW-1185">Reference proteome</keyword>
<proteinExistence type="predicted"/>
<dbReference type="Proteomes" id="UP000216498">
    <property type="component" value="Unassembled WGS sequence"/>
</dbReference>
<protein>
    <submittedName>
        <fullName evidence="1">Spo0E family sporulation regulatory protein-aspartic acid phosphatase</fullName>
    </submittedName>
</protein>
<dbReference type="EMBL" id="NPMS01000009">
    <property type="protein sequence ID" value="OZU87598.1"/>
    <property type="molecule type" value="Genomic_DNA"/>
</dbReference>
<reference evidence="1 2" key="1">
    <citation type="submission" date="2017-08" db="EMBL/GenBank/DDBJ databases">
        <title>Virgibacillus indicus sp. nov. and Virgibacillus profoundi sp. nov, two moderately halophilic bacteria isolated from marine sediment by using the Microfluidic Streak Plate.</title>
        <authorList>
            <person name="Xu B."/>
            <person name="Hu B."/>
            <person name="Wang J."/>
            <person name="Zhu Y."/>
            <person name="Huang L."/>
            <person name="Du W."/>
            <person name="Huang Y."/>
        </authorList>
    </citation>
    <scope>NUCLEOTIDE SEQUENCE [LARGE SCALE GENOMIC DNA]</scope>
    <source>
        <strain evidence="1 2">IO3-P2-C2</strain>
    </source>
</reference>
<dbReference type="InterPro" id="IPR036638">
    <property type="entry name" value="HLH_DNA-bd_sf"/>
</dbReference>
<sequence length="55" mass="6444">MYLGKNLKHHISTKRQEMIDLAFKKGFTDRETVECSQELDDLLNLYNKVTSEKIA</sequence>
<name>A0A265N6F6_9BACI</name>
<dbReference type="PANTHER" id="PTHR41263">
    <property type="entry name" value="ASPARTYL-PHOSPHATE PHOSPHATASE YISI"/>
    <property type="match status" value="1"/>
</dbReference>
<dbReference type="InterPro" id="IPR037208">
    <property type="entry name" value="Spo0E-like_sf"/>
</dbReference>
<evidence type="ECO:0000313" key="2">
    <source>
        <dbReference type="Proteomes" id="UP000216498"/>
    </source>
</evidence>
<evidence type="ECO:0000313" key="1">
    <source>
        <dbReference type="EMBL" id="OZU87598.1"/>
    </source>
</evidence>
<organism evidence="1 2">
    <name type="scientific">Virgibacillus indicus</name>
    <dbReference type="NCBI Taxonomy" id="2024554"/>
    <lineage>
        <taxon>Bacteria</taxon>
        <taxon>Bacillati</taxon>
        <taxon>Bacillota</taxon>
        <taxon>Bacilli</taxon>
        <taxon>Bacillales</taxon>
        <taxon>Bacillaceae</taxon>
        <taxon>Virgibacillus</taxon>
    </lineage>
</organism>
<dbReference type="InterPro" id="IPR053028">
    <property type="entry name" value="Spo0E-like_phosphatase"/>
</dbReference>
<dbReference type="Gene3D" id="4.10.280.10">
    <property type="entry name" value="Helix-loop-helix DNA-binding domain"/>
    <property type="match status" value="1"/>
</dbReference>